<feature type="DNA-binding region" description="H-T-H motif" evidence="4">
    <location>
        <begin position="70"/>
        <end position="89"/>
    </location>
</feature>
<evidence type="ECO:0000256" key="1">
    <source>
        <dbReference type="ARBA" id="ARBA00023015"/>
    </source>
</evidence>
<feature type="domain" description="HTH tetR-type" evidence="6">
    <location>
        <begin position="48"/>
        <end position="107"/>
    </location>
</feature>
<evidence type="ECO:0000256" key="2">
    <source>
        <dbReference type="ARBA" id="ARBA00023125"/>
    </source>
</evidence>
<gene>
    <name evidence="7" type="ORF">FOE78_20080</name>
</gene>
<dbReference type="SUPFAM" id="SSF48498">
    <property type="entry name" value="Tetracyclin repressor-like, C-terminal domain"/>
    <property type="match status" value="1"/>
</dbReference>
<dbReference type="Pfam" id="PF21597">
    <property type="entry name" value="TetR_C_43"/>
    <property type="match status" value="1"/>
</dbReference>
<dbReference type="KEGG" id="mik:FOE78_20080"/>
<evidence type="ECO:0000259" key="6">
    <source>
        <dbReference type="PROSITE" id="PS50977"/>
    </source>
</evidence>
<dbReference type="SUPFAM" id="SSF46689">
    <property type="entry name" value="Homeodomain-like"/>
    <property type="match status" value="1"/>
</dbReference>
<feature type="compositionally biased region" description="Basic and acidic residues" evidence="5">
    <location>
        <begin position="1"/>
        <end position="10"/>
    </location>
</feature>
<evidence type="ECO:0000256" key="4">
    <source>
        <dbReference type="PROSITE-ProRule" id="PRU00335"/>
    </source>
</evidence>
<proteinExistence type="predicted"/>
<evidence type="ECO:0000313" key="8">
    <source>
        <dbReference type="Proteomes" id="UP000319263"/>
    </source>
</evidence>
<organism evidence="7 8">
    <name type="scientific">Microlunatus elymi</name>
    <dbReference type="NCBI Taxonomy" id="2596828"/>
    <lineage>
        <taxon>Bacteria</taxon>
        <taxon>Bacillati</taxon>
        <taxon>Actinomycetota</taxon>
        <taxon>Actinomycetes</taxon>
        <taxon>Propionibacteriales</taxon>
        <taxon>Propionibacteriaceae</taxon>
        <taxon>Microlunatus</taxon>
    </lineage>
</organism>
<dbReference type="Proteomes" id="UP000319263">
    <property type="component" value="Chromosome"/>
</dbReference>
<dbReference type="PROSITE" id="PS50977">
    <property type="entry name" value="HTH_TETR_2"/>
    <property type="match status" value="1"/>
</dbReference>
<dbReference type="Gene3D" id="1.10.357.10">
    <property type="entry name" value="Tetracycline Repressor, domain 2"/>
    <property type="match status" value="1"/>
</dbReference>
<feature type="compositionally biased region" description="Polar residues" evidence="5">
    <location>
        <begin position="15"/>
        <end position="25"/>
    </location>
</feature>
<feature type="region of interest" description="Disordered" evidence="5">
    <location>
        <begin position="1"/>
        <end position="48"/>
    </location>
</feature>
<keyword evidence="8" id="KW-1185">Reference proteome</keyword>
<dbReference type="InterPro" id="IPR009057">
    <property type="entry name" value="Homeodomain-like_sf"/>
</dbReference>
<protein>
    <submittedName>
        <fullName evidence="7">TetR/AcrR family transcriptional regulator</fullName>
    </submittedName>
</protein>
<dbReference type="PANTHER" id="PTHR30055:SF234">
    <property type="entry name" value="HTH-TYPE TRANSCRIPTIONAL REGULATOR BETI"/>
    <property type="match status" value="1"/>
</dbReference>
<dbReference type="InterPro" id="IPR049445">
    <property type="entry name" value="TetR_SbtR-like_C"/>
</dbReference>
<dbReference type="GO" id="GO:0000976">
    <property type="term" value="F:transcription cis-regulatory region binding"/>
    <property type="evidence" value="ECO:0007669"/>
    <property type="project" value="TreeGrafter"/>
</dbReference>
<dbReference type="OrthoDB" id="3192968at2"/>
<keyword evidence="1" id="KW-0805">Transcription regulation</keyword>
<dbReference type="GO" id="GO:0003700">
    <property type="term" value="F:DNA-binding transcription factor activity"/>
    <property type="evidence" value="ECO:0007669"/>
    <property type="project" value="TreeGrafter"/>
</dbReference>
<evidence type="ECO:0000313" key="7">
    <source>
        <dbReference type="EMBL" id="QDP97897.1"/>
    </source>
</evidence>
<reference evidence="7 8" key="1">
    <citation type="submission" date="2019-07" db="EMBL/GenBank/DDBJ databases">
        <title>Microlunatus dokdonensis sp. nov. isolated from the rhizospheric soil of the wild plant Elymus tsukushiensis.</title>
        <authorList>
            <person name="Ghim S.-Y."/>
            <person name="Hwang Y.-J."/>
            <person name="Son J.-S."/>
            <person name="Shin J.-H."/>
        </authorList>
    </citation>
    <scope>NUCLEOTIDE SEQUENCE [LARGE SCALE GENOMIC DNA]</scope>
    <source>
        <strain evidence="7 8">KUDC0627</strain>
    </source>
</reference>
<dbReference type="AlphaFoldDB" id="A0A516Q392"/>
<evidence type="ECO:0000256" key="5">
    <source>
        <dbReference type="SAM" id="MobiDB-lite"/>
    </source>
</evidence>
<dbReference type="InterPro" id="IPR001647">
    <property type="entry name" value="HTH_TetR"/>
</dbReference>
<dbReference type="Pfam" id="PF00440">
    <property type="entry name" value="TetR_N"/>
    <property type="match status" value="1"/>
</dbReference>
<keyword evidence="2 4" id="KW-0238">DNA-binding</keyword>
<dbReference type="InterPro" id="IPR050109">
    <property type="entry name" value="HTH-type_TetR-like_transc_reg"/>
</dbReference>
<dbReference type="InterPro" id="IPR036271">
    <property type="entry name" value="Tet_transcr_reg_TetR-rel_C_sf"/>
</dbReference>
<evidence type="ECO:0000256" key="3">
    <source>
        <dbReference type="ARBA" id="ARBA00023163"/>
    </source>
</evidence>
<dbReference type="PANTHER" id="PTHR30055">
    <property type="entry name" value="HTH-TYPE TRANSCRIPTIONAL REGULATOR RUTR"/>
    <property type="match status" value="1"/>
</dbReference>
<keyword evidence="3" id="KW-0804">Transcription</keyword>
<name>A0A516Q392_9ACTN</name>
<dbReference type="EMBL" id="CP041692">
    <property type="protein sequence ID" value="QDP97897.1"/>
    <property type="molecule type" value="Genomic_DNA"/>
</dbReference>
<sequence length="232" mass="25007">MKELSRRTLRFDPAQTLTGGSSALSARSRPADPAAQRTDAPVRRTDAQRNRERLIDVATAAFTAGTGKVALESIARDAGVGIGTLYRHFPTREALVEAVYRSELERLCDRMPGLVAAMPADQALREWMGRYADFFETKREMAEALRAVIASGAVSAEQTRARLGDAIQLALDAGAEAGLLRSDIAATDISVALAGIMVMAGSADQREQSDRLLDLLLDGLRPAKGSPNKRDR</sequence>
<accession>A0A516Q392</accession>